<dbReference type="InParanoid" id="A0A0C3CIT9"/>
<dbReference type="PANTHER" id="PTHR28620">
    <property type="entry name" value="CENTROMERE PROTEIN V"/>
    <property type="match status" value="1"/>
</dbReference>
<evidence type="ECO:0000259" key="4">
    <source>
        <dbReference type="PROSITE" id="PS51891"/>
    </source>
</evidence>
<proteinExistence type="inferred from homology"/>
<keyword evidence="2" id="KW-0479">Metal-binding</keyword>
<keyword evidence="3" id="KW-0862">Zinc</keyword>
<dbReference type="InterPro" id="IPR011057">
    <property type="entry name" value="Mss4-like_sf"/>
</dbReference>
<dbReference type="Gene3D" id="2.170.150.70">
    <property type="match status" value="1"/>
</dbReference>
<dbReference type="InterPro" id="IPR052355">
    <property type="entry name" value="CENP-V-like"/>
</dbReference>
<gene>
    <name evidence="5" type="ORF">OIDMADRAFT_146640</name>
</gene>
<evidence type="ECO:0000256" key="2">
    <source>
        <dbReference type="ARBA" id="ARBA00022723"/>
    </source>
</evidence>
<name>A0A0C3CIT9_OIDMZ</name>
<dbReference type="GO" id="GO:0016846">
    <property type="term" value="F:carbon-sulfur lyase activity"/>
    <property type="evidence" value="ECO:0007669"/>
    <property type="project" value="InterPro"/>
</dbReference>
<dbReference type="GO" id="GO:0046872">
    <property type="term" value="F:metal ion binding"/>
    <property type="evidence" value="ECO:0007669"/>
    <property type="project" value="UniProtKB-KW"/>
</dbReference>
<dbReference type="PROSITE" id="PS51891">
    <property type="entry name" value="CENP_V_GFA"/>
    <property type="match status" value="1"/>
</dbReference>
<reference evidence="6" key="2">
    <citation type="submission" date="2015-01" db="EMBL/GenBank/DDBJ databases">
        <title>Evolutionary Origins and Diversification of the Mycorrhizal Mutualists.</title>
        <authorList>
            <consortium name="DOE Joint Genome Institute"/>
            <consortium name="Mycorrhizal Genomics Consortium"/>
            <person name="Kohler A."/>
            <person name="Kuo A."/>
            <person name="Nagy L.G."/>
            <person name="Floudas D."/>
            <person name="Copeland A."/>
            <person name="Barry K.W."/>
            <person name="Cichocki N."/>
            <person name="Veneault-Fourrey C."/>
            <person name="LaButti K."/>
            <person name="Lindquist E.A."/>
            <person name="Lipzen A."/>
            <person name="Lundell T."/>
            <person name="Morin E."/>
            <person name="Murat C."/>
            <person name="Riley R."/>
            <person name="Ohm R."/>
            <person name="Sun H."/>
            <person name="Tunlid A."/>
            <person name="Henrissat B."/>
            <person name="Grigoriev I.V."/>
            <person name="Hibbett D.S."/>
            <person name="Martin F."/>
        </authorList>
    </citation>
    <scope>NUCLEOTIDE SEQUENCE [LARGE SCALE GENOMIC DNA]</scope>
    <source>
        <strain evidence="6">Zn</strain>
    </source>
</reference>
<dbReference type="AlphaFoldDB" id="A0A0C3CIT9"/>
<dbReference type="SUPFAM" id="SSF51316">
    <property type="entry name" value="Mss4-like"/>
    <property type="match status" value="1"/>
</dbReference>
<evidence type="ECO:0000256" key="1">
    <source>
        <dbReference type="ARBA" id="ARBA00005495"/>
    </source>
</evidence>
<dbReference type="STRING" id="913774.A0A0C3CIT9"/>
<evidence type="ECO:0000313" key="5">
    <source>
        <dbReference type="EMBL" id="KIM98968.1"/>
    </source>
</evidence>
<feature type="domain" description="CENP-V/GFA" evidence="4">
    <location>
        <begin position="16"/>
        <end position="167"/>
    </location>
</feature>
<dbReference type="InterPro" id="IPR006913">
    <property type="entry name" value="CENP-V/GFA"/>
</dbReference>
<sequence length="195" mass="21957">MATNTSLTNTPTRRLYHGSCHCGNISYAVYLTLPPVVSPDPPLNSTIRIYKCNCSTCTKMSLFHVRLIDAPSDFMLLSPLDLTAGGLKDYQCYIKNAHWFFCGTCGVRCFTIAGEGELKVVEIEGEKKQAWMLKREGWDEEHGMSYFSLNAATLEPDQEGFNLKEWTEKGWIAYCDSKDDVGEFRLGEPHNGGMY</sequence>
<dbReference type="HOGENOM" id="CLU_087334_0_0_1"/>
<dbReference type="PANTHER" id="PTHR28620:SF1">
    <property type="entry name" value="CENP-V_GFA DOMAIN-CONTAINING PROTEIN"/>
    <property type="match status" value="1"/>
</dbReference>
<dbReference type="EMBL" id="KN832879">
    <property type="protein sequence ID" value="KIM98968.1"/>
    <property type="molecule type" value="Genomic_DNA"/>
</dbReference>
<protein>
    <recommendedName>
        <fullName evidence="4">CENP-V/GFA domain-containing protein</fullName>
    </recommendedName>
</protein>
<evidence type="ECO:0000256" key="3">
    <source>
        <dbReference type="ARBA" id="ARBA00022833"/>
    </source>
</evidence>
<dbReference type="OrthoDB" id="3930719at2759"/>
<comment type="similarity">
    <text evidence="1">Belongs to the Gfa family.</text>
</comment>
<accession>A0A0C3CIT9</accession>
<keyword evidence="6" id="KW-1185">Reference proteome</keyword>
<organism evidence="5 6">
    <name type="scientific">Oidiodendron maius (strain Zn)</name>
    <dbReference type="NCBI Taxonomy" id="913774"/>
    <lineage>
        <taxon>Eukaryota</taxon>
        <taxon>Fungi</taxon>
        <taxon>Dikarya</taxon>
        <taxon>Ascomycota</taxon>
        <taxon>Pezizomycotina</taxon>
        <taxon>Leotiomycetes</taxon>
        <taxon>Leotiomycetes incertae sedis</taxon>
        <taxon>Myxotrichaceae</taxon>
        <taxon>Oidiodendron</taxon>
    </lineage>
</organism>
<evidence type="ECO:0000313" key="6">
    <source>
        <dbReference type="Proteomes" id="UP000054321"/>
    </source>
</evidence>
<reference evidence="5 6" key="1">
    <citation type="submission" date="2014-04" db="EMBL/GenBank/DDBJ databases">
        <authorList>
            <consortium name="DOE Joint Genome Institute"/>
            <person name="Kuo A."/>
            <person name="Martino E."/>
            <person name="Perotto S."/>
            <person name="Kohler A."/>
            <person name="Nagy L.G."/>
            <person name="Floudas D."/>
            <person name="Copeland A."/>
            <person name="Barry K.W."/>
            <person name="Cichocki N."/>
            <person name="Veneault-Fourrey C."/>
            <person name="LaButti K."/>
            <person name="Lindquist E.A."/>
            <person name="Lipzen A."/>
            <person name="Lundell T."/>
            <person name="Morin E."/>
            <person name="Murat C."/>
            <person name="Sun H."/>
            <person name="Tunlid A."/>
            <person name="Henrissat B."/>
            <person name="Grigoriev I.V."/>
            <person name="Hibbett D.S."/>
            <person name="Martin F."/>
            <person name="Nordberg H.P."/>
            <person name="Cantor M.N."/>
            <person name="Hua S.X."/>
        </authorList>
    </citation>
    <scope>NUCLEOTIDE SEQUENCE [LARGE SCALE GENOMIC DNA]</scope>
    <source>
        <strain evidence="5 6">Zn</strain>
    </source>
</reference>
<dbReference type="Proteomes" id="UP000054321">
    <property type="component" value="Unassembled WGS sequence"/>
</dbReference>